<dbReference type="GO" id="GO:0005886">
    <property type="term" value="C:plasma membrane"/>
    <property type="evidence" value="ECO:0007669"/>
    <property type="project" value="TreeGrafter"/>
</dbReference>
<reference evidence="3" key="1">
    <citation type="journal article" date="2021" name="PeerJ">
        <title>Extensive microbial diversity within the chicken gut microbiome revealed by metagenomics and culture.</title>
        <authorList>
            <person name="Gilroy R."/>
            <person name="Ravi A."/>
            <person name="Getino M."/>
            <person name="Pursley I."/>
            <person name="Horton D.L."/>
            <person name="Alikhan N.F."/>
            <person name="Baker D."/>
            <person name="Gharbi K."/>
            <person name="Hall N."/>
            <person name="Watson M."/>
            <person name="Adriaenssens E.M."/>
            <person name="Foster-Nyarko E."/>
            <person name="Jarju S."/>
            <person name="Secka A."/>
            <person name="Antonio M."/>
            <person name="Oren A."/>
            <person name="Chaudhuri R.R."/>
            <person name="La Ragione R."/>
            <person name="Hildebrand F."/>
            <person name="Pallen M.J."/>
        </authorList>
    </citation>
    <scope>NUCLEOTIDE SEQUENCE</scope>
    <source>
        <strain evidence="3">2239</strain>
    </source>
</reference>
<name>A0A9D2ADG6_9FIRM</name>
<feature type="transmembrane region" description="Helical" evidence="2">
    <location>
        <begin position="118"/>
        <end position="139"/>
    </location>
</feature>
<dbReference type="AlphaFoldDB" id="A0A9D2ADG6"/>
<organism evidence="3 4">
    <name type="scientific">Candidatus Allofournierella pullicola</name>
    <dbReference type="NCBI Taxonomy" id="2838596"/>
    <lineage>
        <taxon>Bacteria</taxon>
        <taxon>Bacillati</taxon>
        <taxon>Bacillota</taxon>
        <taxon>Clostridia</taxon>
        <taxon>Eubacteriales</taxon>
        <taxon>Oscillospiraceae</taxon>
        <taxon>Allofournierella</taxon>
    </lineage>
</organism>
<keyword evidence="2" id="KW-0812">Transmembrane</keyword>
<accession>A0A9D2ADG6</accession>
<protein>
    <submittedName>
        <fullName evidence="3">DUF308 domain-containing protein</fullName>
    </submittedName>
</protein>
<sequence length="219" mass="23843">MTHMKKGFLLSALAFMLLGLALLLWPEASLRLVCYLFGAVILVKGLLSIWGYVRAEERFFFDYFGVVFGVAASALGLFLLFQPDTVVSVLPILVGVYVIVDAVVRLQSAFELKAMGYARWWSFLVLAGLSAALGVLMVVNPFKTVQLLVMAIGVILLVEGALSLISAVYAAVLVRGLERTAKDAARQLDKLTETLDGRPAPGSGRPVDVDYKDLSDEDR</sequence>
<dbReference type="PANTHER" id="PTHR34989:SF1">
    <property type="entry name" value="PROTEIN HDED"/>
    <property type="match status" value="1"/>
</dbReference>
<proteinExistence type="predicted"/>
<dbReference type="EMBL" id="DXFW01000013">
    <property type="protein sequence ID" value="HIX05501.1"/>
    <property type="molecule type" value="Genomic_DNA"/>
</dbReference>
<feature type="transmembrane region" description="Helical" evidence="2">
    <location>
        <begin position="87"/>
        <end position="106"/>
    </location>
</feature>
<gene>
    <name evidence="3" type="ORF">H9865_05275</name>
</gene>
<keyword evidence="2" id="KW-1133">Transmembrane helix</keyword>
<feature type="region of interest" description="Disordered" evidence="1">
    <location>
        <begin position="194"/>
        <end position="219"/>
    </location>
</feature>
<evidence type="ECO:0000256" key="1">
    <source>
        <dbReference type="SAM" id="MobiDB-lite"/>
    </source>
</evidence>
<feature type="compositionally biased region" description="Basic and acidic residues" evidence="1">
    <location>
        <begin position="207"/>
        <end position="219"/>
    </location>
</feature>
<dbReference type="PANTHER" id="PTHR34989">
    <property type="entry name" value="PROTEIN HDED"/>
    <property type="match status" value="1"/>
</dbReference>
<evidence type="ECO:0000256" key="2">
    <source>
        <dbReference type="SAM" id="Phobius"/>
    </source>
</evidence>
<feature type="transmembrane region" description="Helical" evidence="2">
    <location>
        <begin position="145"/>
        <end position="172"/>
    </location>
</feature>
<dbReference type="Proteomes" id="UP000824193">
    <property type="component" value="Unassembled WGS sequence"/>
</dbReference>
<feature type="transmembrane region" description="Helical" evidence="2">
    <location>
        <begin position="33"/>
        <end position="53"/>
    </location>
</feature>
<evidence type="ECO:0000313" key="4">
    <source>
        <dbReference type="Proteomes" id="UP000824193"/>
    </source>
</evidence>
<evidence type="ECO:0000313" key="3">
    <source>
        <dbReference type="EMBL" id="HIX05501.1"/>
    </source>
</evidence>
<feature type="transmembrane region" description="Helical" evidence="2">
    <location>
        <begin position="60"/>
        <end position="81"/>
    </location>
</feature>
<dbReference type="InterPro" id="IPR052712">
    <property type="entry name" value="Acid_resist_chaperone_HdeD"/>
</dbReference>
<dbReference type="InterPro" id="IPR005325">
    <property type="entry name" value="DUF308_memb"/>
</dbReference>
<comment type="caution">
    <text evidence="3">The sequence shown here is derived from an EMBL/GenBank/DDBJ whole genome shotgun (WGS) entry which is preliminary data.</text>
</comment>
<reference evidence="3" key="2">
    <citation type="submission" date="2021-04" db="EMBL/GenBank/DDBJ databases">
        <authorList>
            <person name="Gilroy R."/>
        </authorList>
    </citation>
    <scope>NUCLEOTIDE SEQUENCE</scope>
    <source>
        <strain evidence="3">2239</strain>
    </source>
</reference>
<keyword evidence="2" id="KW-0472">Membrane</keyword>
<dbReference type="Pfam" id="PF03729">
    <property type="entry name" value="DUF308"/>
    <property type="match status" value="1"/>
</dbReference>